<dbReference type="RefSeq" id="XP_066827017.1">
    <property type="nucleotide sequence ID" value="XM_066976748.1"/>
</dbReference>
<name>A0ABP0ZF96_9ASCO</name>
<keyword evidence="3 5" id="KW-0732">Signal</keyword>
<reference evidence="6 7" key="1">
    <citation type="submission" date="2024-03" db="EMBL/GenBank/DDBJ databases">
        <authorList>
            <person name="Brejova B."/>
        </authorList>
    </citation>
    <scope>NUCLEOTIDE SEQUENCE [LARGE SCALE GENOMIC DNA]</scope>
    <source>
        <strain evidence="6 7">CBS 14171</strain>
    </source>
</reference>
<feature type="chain" id="PRO_5047160683" evidence="5">
    <location>
        <begin position="19"/>
        <end position="117"/>
    </location>
</feature>
<evidence type="ECO:0000256" key="3">
    <source>
        <dbReference type="ARBA" id="ARBA00022729"/>
    </source>
</evidence>
<dbReference type="Proteomes" id="UP001497383">
    <property type="component" value="Chromosome 1"/>
</dbReference>
<dbReference type="InterPro" id="IPR025928">
    <property type="entry name" value="Flocculin_t3_rpt"/>
</dbReference>
<gene>
    <name evidence="6" type="ORF">LODBEIA_P00790</name>
</gene>
<evidence type="ECO:0000256" key="5">
    <source>
        <dbReference type="SAM" id="SignalP"/>
    </source>
</evidence>
<keyword evidence="4" id="KW-0325">Glycoprotein</keyword>
<evidence type="ECO:0000313" key="7">
    <source>
        <dbReference type="Proteomes" id="UP001497383"/>
    </source>
</evidence>
<comment type="subcellular location">
    <subcellularLocation>
        <location evidence="1">Secreted</location>
        <location evidence="1">Cell wall</location>
    </subcellularLocation>
</comment>
<evidence type="ECO:0000256" key="4">
    <source>
        <dbReference type="ARBA" id="ARBA00023180"/>
    </source>
</evidence>
<dbReference type="EMBL" id="OZ022405">
    <property type="protein sequence ID" value="CAK9435352.1"/>
    <property type="molecule type" value="Genomic_DNA"/>
</dbReference>
<sequence length="117" mass="11777">MQFSKVAILSAITGSVFASYNSTATDIKTTVITITSCHEDKCTAVPVTTGLTTVSKIDTVYTTYCPLPSTAPPASTAPPVITTSATSAPPKNVTVIPGAGAKLQVGAALIGAAALMF</sequence>
<protein>
    <submittedName>
        <fullName evidence="6">Uncharacterized protein</fullName>
    </submittedName>
</protein>
<evidence type="ECO:0000313" key="6">
    <source>
        <dbReference type="EMBL" id="CAK9435352.1"/>
    </source>
</evidence>
<feature type="signal peptide" evidence="5">
    <location>
        <begin position="1"/>
        <end position="18"/>
    </location>
</feature>
<accession>A0ABP0ZF96</accession>
<evidence type="ECO:0000256" key="2">
    <source>
        <dbReference type="ARBA" id="ARBA00022512"/>
    </source>
</evidence>
<proteinExistence type="predicted"/>
<organism evidence="6 7">
    <name type="scientific">Lodderomyces beijingensis</name>
    <dbReference type="NCBI Taxonomy" id="1775926"/>
    <lineage>
        <taxon>Eukaryota</taxon>
        <taxon>Fungi</taxon>
        <taxon>Dikarya</taxon>
        <taxon>Ascomycota</taxon>
        <taxon>Saccharomycotina</taxon>
        <taxon>Pichiomycetes</taxon>
        <taxon>Debaryomycetaceae</taxon>
        <taxon>Candida/Lodderomyces clade</taxon>
        <taxon>Lodderomyces</taxon>
    </lineage>
</organism>
<dbReference type="GeneID" id="92205275"/>
<dbReference type="Pfam" id="PF13928">
    <property type="entry name" value="Flocculin_t3"/>
    <property type="match status" value="1"/>
</dbReference>
<evidence type="ECO:0000256" key="1">
    <source>
        <dbReference type="ARBA" id="ARBA00004191"/>
    </source>
</evidence>
<keyword evidence="7" id="KW-1185">Reference proteome</keyword>
<keyword evidence="2" id="KW-0964">Secreted</keyword>
<keyword evidence="2" id="KW-0134">Cell wall</keyword>